<accession>B4CVA7</accession>
<dbReference type="PANTHER" id="PTHR43326:SF1">
    <property type="entry name" value="METHIONINE--TRNA LIGASE, MITOCHONDRIAL"/>
    <property type="match status" value="1"/>
</dbReference>
<name>B4CVA7_9BACT</name>
<dbReference type="STRING" id="497964.CfE428DRAFT_0045"/>
<dbReference type="RefSeq" id="WP_006977372.1">
    <property type="nucleotide sequence ID" value="NZ_ABVL01000001.1"/>
</dbReference>
<dbReference type="GO" id="GO:0006431">
    <property type="term" value="P:methionyl-tRNA aminoacylation"/>
    <property type="evidence" value="ECO:0007669"/>
    <property type="project" value="InterPro"/>
</dbReference>
<feature type="domain" description="Methionyl/Leucyl tRNA synthetase" evidence="11">
    <location>
        <begin position="6"/>
        <end position="145"/>
    </location>
</feature>
<dbReference type="InterPro" id="IPR009080">
    <property type="entry name" value="tRNAsynth_Ia_anticodon-bd"/>
</dbReference>
<evidence type="ECO:0000256" key="4">
    <source>
        <dbReference type="ARBA" id="ARBA00022598"/>
    </source>
</evidence>
<comment type="function">
    <text evidence="1">Is required not only for elongation of protein synthesis but also for the initiation of all mRNA translation through initiator tRNA(fMet) aminoacylation.</text>
</comment>
<evidence type="ECO:0000256" key="3">
    <source>
        <dbReference type="ARBA" id="ARBA00018753"/>
    </source>
</evidence>
<dbReference type="SUPFAM" id="SSF47323">
    <property type="entry name" value="Anticodon-binding domain of a subclass of class I aminoacyl-tRNA synthetases"/>
    <property type="match status" value="1"/>
</dbReference>
<keyword evidence="8 10" id="KW-0030">Aminoacyl-tRNA synthetase</keyword>
<protein>
    <recommendedName>
        <fullName evidence="3">Methionine--tRNA ligase</fullName>
        <ecNumber evidence="2">6.1.1.10</ecNumber>
    </recommendedName>
    <alternativeName>
        <fullName evidence="9">Methionyl-tRNA synthetase</fullName>
    </alternativeName>
</protein>
<evidence type="ECO:0000259" key="11">
    <source>
        <dbReference type="Pfam" id="PF09334"/>
    </source>
</evidence>
<dbReference type="EMBL" id="ABVL01000001">
    <property type="protein sequence ID" value="EDY21920.1"/>
    <property type="molecule type" value="Genomic_DNA"/>
</dbReference>
<dbReference type="FunCoup" id="B4CVA7">
    <property type="interactions" value="536"/>
</dbReference>
<evidence type="ECO:0000256" key="7">
    <source>
        <dbReference type="ARBA" id="ARBA00022917"/>
    </source>
</evidence>
<keyword evidence="4 10" id="KW-0436">Ligase</keyword>
<dbReference type="SUPFAM" id="SSF52374">
    <property type="entry name" value="Nucleotidylyl transferase"/>
    <property type="match status" value="1"/>
</dbReference>
<dbReference type="GO" id="GO:0004825">
    <property type="term" value="F:methionine-tRNA ligase activity"/>
    <property type="evidence" value="ECO:0007669"/>
    <property type="project" value="UniProtKB-EC"/>
</dbReference>
<keyword evidence="6 10" id="KW-0067">ATP-binding</keyword>
<dbReference type="eggNOG" id="COG0143">
    <property type="taxonomic scope" value="Bacteria"/>
</dbReference>
<dbReference type="NCBIfam" id="TIGR00398">
    <property type="entry name" value="metG"/>
    <property type="match status" value="1"/>
</dbReference>
<dbReference type="InterPro" id="IPR023457">
    <property type="entry name" value="Met-tRNA_synth_2"/>
</dbReference>
<dbReference type="Pfam" id="PF09334">
    <property type="entry name" value="tRNA-synt_1g"/>
    <property type="match status" value="2"/>
</dbReference>
<dbReference type="InterPro" id="IPR014758">
    <property type="entry name" value="Met-tRNA_synth"/>
</dbReference>
<feature type="domain" description="Methionyl/Leucyl tRNA synthetase" evidence="11">
    <location>
        <begin position="160"/>
        <end position="388"/>
    </location>
</feature>
<proteinExistence type="inferred from homology"/>
<dbReference type="InParanoid" id="B4CVA7"/>
<dbReference type="PRINTS" id="PR01041">
    <property type="entry name" value="TRNASYNTHMET"/>
</dbReference>
<dbReference type="Gene3D" id="2.170.220.10">
    <property type="match status" value="1"/>
</dbReference>
<evidence type="ECO:0000256" key="10">
    <source>
        <dbReference type="RuleBase" id="RU363039"/>
    </source>
</evidence>
<reference evidence="12 13" key="1">
    <citation type="journal article" date="2011" name="J. Bacteriol.">
        <title>Genome sequence of Chthoniobacter flavus Ellin428, an aerobic heterotrophic soil bacterium.</title>
        <authorList>
            <person name="Kant R."/>
            <person name="van Passel M.W."/>
            <person name="Palva A."/>
            <person name="Lucas S."/>
            <person name="Lapidus A."/>
            <person name="Glavina Del Rio T."/>
            <person name="Dalin E."/>
            <person name="Tice H."/>
            <person name="Bruce D."/>
            <person name="Goodwin L."/>
            <person name="Pitluck S."/>
            <person name="Larimer F.W."/>
            <person name="Land M.L."/>
            <person name="Hauser L."/>
            <person name="Sangwan P."/>
            <person name="de Vos W.M."/>
            <person name="Janssen P.H."/>
            <person name="Smidt H."/>
        </authorList>
    </citation>
    <scope>NUCLEOTIDE SEQUENCE [LARGE SCALE GENOMIC DNA]</scope>
    <source>
        <strain evidence="12 13">Ellin428</strain>
    </source>
</reference>
<dbReference type="GO" id="GO:0005524">
    <property type="term" value="F:ATP binding"/>
    <property type="evidence" value="ECO:0007669"/>
    <property type="project" value="UniProtKB-KW"/>
</dbReference>
<evidence type="ECO:0000313" key="13">
    <source>
        <dbReference type="Proteomes" id="UP000005824"/>
    </source>
</evidence>
<evidence type="ECO:0000256" key="6">
    <source>
        <dbReference type="ARBA" id="ARBA00022840"/>
    </source>
</evidence>
<evidence type="ECO:0000313" key="12">
    <source>
        <dbReference type="EMBL" id="EDY21920.1"/>
    </source>
</evidence>
<evidence type="ECO:0000256" key="5">
    <source>
        <dbReference type="ARBA" id="ARBA00022741"/>
    </source>
</evidence>
<keyword evidence="7 10" id="KW-0648">Protein biosynthesis</keyword>
<keyword evidence="13" id="KW-1185">Reference proteome</keyword>
<keyword evidence="5 10" id="KW-0547">Nucleotide-binding</keyword>
<dbReference type="AlphaFoldDB" id="B4CVA7"/>
<gene>
    <name evidence="12" type="ORF">CfE428DRAFT_0045</name>
</gene>
<dbReference type="InterPro" id="IPR014729">
    <property type="entry name" value="Rossmann-like_a/b/a_fold"/>
</dbReference>
<evidence type="ECO:0000256" key="8">
    <source>
        <dbReference type="ARBA" id="ARBA00023146"/>
    </source>
</evidence>
<evidence type="ECO:0000256" key="1">
    <source>
        <dbReference type="ARBA" id="ARBA00003314"/>
    </source>
</evidence>
<dbReference type="Gene3D" id="1.10.730.10">
    <property type="entry name" value="Isoleucyl-tRNA Synthetase, Domain 1"/>
    <property type="match status" value="1"/>
</dbReference>
<dbReference type="CDD" id="cd07957">
    <property type="entry name" value="Anticodon_Ia_Met"/>
    <property type="match status" value="1"/>
</dbReference>
<dbReference type="Gene3D" id="3.40.50.620">
    <property type="entry name" value="HUPs"/>
    <property type="match status" value="1"/>
</dbReference>
<dbReference type="EC" id="6.1.1.10" evidence="2"/>
<evidence type="ECO:0000256" key="2">
    <source>
        <dbReference type="ARBA" id="ARBA00012838"/>
    </source>
</evidence>
<comment type="caution">
    <text evidence="12">The sequence shown here is derived from an EMBL/GenBank/DDBJ whole genome shotgun (WGS) entry which is preliminary data.</text>
</comment>
<dbReference type="InterPro" id="IPR015413">
    <property type="entry name" value="Methionyl/Leucyl_tRNA_Synth"/>
</dbReference>
<organism evidence="12 13">
    <name type="scientific">Chthoniobacter flavus Ellin428</name>
    <dbReference type="NCBI Taxonomy" id="497964"/>
    <lineage>
        <taxon>Bacteria</taxon>
        <taxon>Pseudomonadati</taxon>
        <taxon>Verrucomicrobiota</taxon>
        <taxon>Spartobacteria</taxon>
        <taxon>Chthoniobacterales</taxon>
        <taxon>Chthoniobacteraceae</taxon>
        <taxon>Chthoniobacter</taxon>
    </lineage>
</organism>
<sequence length="545" mass="61615">MAETFFITTAIDYTNGAPHIGHAYEKVLADVLARFHRLKGEDVFFLTGVDQHGQKVQQSAEKQSVEPQQFVDGITAKFLALWKKLEVEYDGWAATTDPKHKQCVRAILQRLWDDKGEDGQSKWLYKKSAGGYYSVRQEQFLTDKERGPDGEFGPEWGQVEFREEENFYFRLLPHKQWLLDLIDARSKAGQPLVVPDFRVAELRNAVEKLEGDLCISRPDTRLKWGIPFPESFGAGFVTFVWFDALVNYISFAPDYDPTAARPSEKFLQYWRNIVHVIGKDILIPAHGVYWPIMLKAIGFADEEIPTLLVHGWWNIKGKGGESEKMSKTLGNVVDPDLLADKYGAEAVRYYLMSDIATGKDSDFSEERLIQRFNTDLANSLGNLLNRTLNMVAKYREGILKRTDADAQSPEFAREGVEAYVSNINPANAEPLLHHAIDRAINIAVACNQSIDAEKPWALAKDATQAERLDAVLYRLAESLRITAILLSPVLPKSAHGIFDQLNWKMDLSGKAERFHLAEAQWGGLPDGHQLGKPTPLFPRIEIPKE</sequence>
<dbReference type="InterPro" id="IPR041872">
    <property type="entry name" value="Anticodon_Met"/>
</dbReference>
<comment type="similarity">
    <text evidence="10">Belongs to the class-I aminoacyl-tRNA synthetase family.</text>
</comment>
<dbReference type="Proteomes" id="UP000005824">
    <property type="component" value="Unassembled WGS sequence"/>
</dbReference>
<dbReference type="PANTHER" id="PTHR43326">
    <property type="entry name" value="METHIONYL-TRNA SYNTHETASE"/>
    <property type="match status" value="1"/>
</dbReference>
<dbReference type="InterPro" id="IPR033911">
    <property type="entry name" value="MetRS_core"/>
</dbReference>
<evidence type="ECO:0000256" key="9">
    <source>
        <dbReference type="ARBA" id="ARBA00030904"/>
    </source>
</evidence>